<feature type="chain" id="PRO_5045158595" description="Adhesin domain-containing protein" evidence="1">
    <location>
        <begin position="23"/>
        <end position="362"/>
    </location>
</feature>
<protein>
    <recommendedName>
        <fullName evidence="4">Adhesin domain-containing protein</fullName>
    </recommendedName>
</protein>
<sequence>MKATLQFKTVLLIAFLSFTVNATNKTDGKYTKKKTINKTYSVTPKANLNVDNSYGNVDIITWNENKVVFEITITTTGDNEEKVQERLDDINIEFEATTNNVSAKTKFGKSNSKSWWNWKSNGKVHMKVDYLIKMPITNNLDLSNDYGTINLDKLEGDATISCDYGKIITKELLSNNNSLSFDYTKNCYFEYINKAKINADYSDFTISKANNLDINADYTNVNVEIAEDINYNCDYGNIKIDNANNIVGNGDYLTTNIGNVYKNLTLNADYGNIKIKNITQNASNVTIKSDYVGIKIGYDPSYNFNFNIKLDYGSLKNSGTLEFSEKKDTSISKYYNGYHGANNTSNTITIDSNYGSVSLTQN</sequence>
<keyword evidence="3" id="KW-1185">Reference proteome</keyword>
<comment type="caution">
    <text evidence="2">The sequence shown here is derived from an EMBL/GenBank/DDBJ whole genome shotgun (WGS) entry which is preliminary data.</text>
</comment>
<organism evidence="2 3">
    <name type="scientific">Snuella lapsa</name>
    <dbReference type="NCBI Taxonomy" id="870481"/>
    <lineage>
        <taxon>Bacteria</taxon>
        <taxon>Pseudomonadati</taxon>
        <taxon>Bacteroidota</taxon>
        <taxon>Flavobacteriia</taxon>
        <taxon>Flavobacteriales</taxon>
        <taxon>Flavobacteriaceae</taxon>
        <taxon>Snuella</taxon>
    </lineage>
</organism>
<gene>
    <name evidence="2" type="ORF">GCM10022395_19050</name>
</gene>
<dbReference type="RefSeq" id="WP_345005753.1">
    <property type="nucleotide sequence ID" value="NZ_BAABCY010000052.1"/>
</dbReference>
<name>A0ABP6XPE6_9FLAO</name>
<evidence type="ECO:0000313" key="3">
    <source>
        <dbReference type="Proteomes" id="UP001500954"/>
    </source>
</evidence>
<feature type="signal peptide" evidence="1">
    <location>
        <begin position="1"/>
        <end position="22"/>
    </location>
</feature>
<keyword evidence="1" id="KW-0732">Signal</keyword>
<accession>A0ABP6XPE6</accession>
<proteinExistence type="predicted"/>
<evidence type="ECO:0008006" key="4">
    <source>
        <dbReference type="Google" id="ProtNLM"/>
    </source>
</evidence>
<reference evidence="3" key="1">
    <citation type="journal article" date="2019" name="Int. J. Syst. Evol. Microbiol.">
        <title>The Global Catalogue of Microorganisms (GCM) 10K type strain sequencing project: providing services to taxonomists for standard genome sequencing and annotation.</title>
        <authorList>
            <consortium name="The Broad Institute Genomics Platform"/>
            <consortium name="The Broad Institute Genome Sequencing Center for Infectious Disease"/>
            <person name="Wu L."/>
            <person name="Ma J."/>
        </authorList>
    </citation>
    <scope>NUCLEOTIDE SEQUENCE [LARGE SCALE GENOMIC DNA]</scope>
    <source>
        <strain evidence="3">JCM 17111</strain>
    </source>
</reference>
<evidence type="ECO:0000256" key="1">
    <source>
        <dbReference type="SAM" id="SignalP"/>
    </source>
</evidence>
<dbReference type="Proteomes" id="UP001500954">
    <property type="component" value="Unassembled WGS sequence"/>
</dbReference>
<dbReference type="EMBL" id="BAABCY010000052">
    <property type="protein sequence ID" value="GAA3569578.1"/>
    <property type="molecule type" value="Genomic_DNA"/>
</dbReference>
<evidence type="ECO:0000313" key="2">
    <source>
        <dbReference type="EMBL" id="GAA3569578.1"/>
    </source>
</evidence>